<dbReference type="Proteomes" id="UP000823401">
    <property type="component" value="Unassembled WGS sequence"/>
</dbReference>
<dbReference type="Pfam" id="PF02229">
    <property type="entry name" value="PC4"/>
    <property type="match status" value="1"/>
</dbReference>
<evidence type="ECO:0000313" key="3">
    <source>
        <dbReference type="Proteomes" id="UP000823401"/>
    </source>
</evidence>
<evidence type="ECO:0000259" key="1">
    <source>
        <dbReference type="Pfam" id="PF02229"/>
    </source>
</evidence>
<dbReference type="EMBL" id="JACCEL010000009">
    <property type="protein sequence ID" value="MBG9978085.1"/>
    <property type="molecule type" value="Genomic_DNA"/>
</dbReference>
<proteinExistence type="predicted"/>
<evidence type="ECO:0000313" key="2">
    <source>
        <dbReference type="EMBL" id="MBG9978085.1"/>
    </source>
</evidence>
<comment type="caution">
    <text evidence="2">The sequence shown here is derived from an EMBL/GenBank/DDBJ whole genome shotgun (WGS) entry which is preliminary data.</text>
</comment>
<name>A0ABS0LKD0_9LACT</name>
<sequence length="73" mass="8722">MADFKFEIIEHYGQLSENAKGWSKELTKVSWNEREPKFDIRDWSPDYDKMGKGLTLTEEELRVLRDVLNKMDL</sequence>
<accession>A0ABS0LKD0</accession>
<feature type="domain" description="Transcriptional coactivator p15 (PC4) C-terminal" evidence="1">
    <location>
        <begin position="20"/>
        <end position="66"/>
    </location>
</feature>
<gene>
    <name evidence="2" type="ORF">HYQ42_04715</name>
</gene>
<dbReference type="PIRSF" id="PIRSF037246">
    <property type="entry name" value="UCP037246"/>
    <property type="match status" value="1"/>
</dbReference>
<organism evidence="2 3">
    <name type="scientific">Ruoffia tabacinasalis</name>
    <dbReference type="NCBI Taxonomy" id="87458"/>
    <lineage>
        <taxon>Bacteria</taxon>
        <taxon>Bacillati</taxon>
        <taxon>Bacillota</taxon>
        <taxon>Bacilli</taxon>
        <taxon>Lactobacillales</taxon>
        <taxon>Aerococcaceae</taxon>
        <taxon>Ruoffia</taxon>
    </lineage>
</organism>
<dbReference type="InterPro" id="IPR003173">
    <property type="entry name" value="PC4_C"/>
</dbReference>
<dbReference type="Gene3D" id="2.30.31.70">
    <property type="match status" value="1"/>
</dbReference>
<dbReference type="RefSeq" id="WP_197104202.1">
    <property type="nucleotide sequence ID" value="NZ_JACCEL010000009.1"/>
</dbReference>
<protein>
    <recommendedName>
        <fullName evidence="1">Transcriptional coactivator p15 (PC4) C-terminal domain-containing protein</fullName>
    </recommendedName>
</protein>
<keyword evidence="3" id="KW-1185">Reference proteome</keyword>
<dbReference type="InterPro" id="IPR017154">
    <property type="entry name" value="PC4-like"/>
</dbReference>
<reference evidence="2 3" key="1">
    <citation type="submission" date="2020-07" db="EMBL/GenBank/DDBJ databases">
        <title>Facklamia lactis sp. nov., isolated from raw milk.</title>
        <authorList>
            <person name="Doll E.V."/>
            <person name="Huptas C."/>
            <person name="Staib L."/>
            <person name="Wenning M."/>
            <person name="Scherer S."/>
        </authorList>
    </citation>
    <scope>NUCLEOTIDE SEQUENCE [LARGE SCALE GENOMIC DNA]</scope>
    <source>
        <strain evidence="2 3">DSM 104272</strain>
    </source>
</reference>